<protein>
    <submittedName>
        <fullName evidence="5">DNA primase</fullName>
    </submittedName>
</protein>
<feature type="region of interest" description="Disordered" evidence="3">
    <location>
        <begin position="626"/>
        <end position="656"/>
    </location>
</feature>
<dbReference type="Proteomes" id="UP000515563">
    <property type="component" value="Chromosome"/>
</dbReference>
<keyword evidence="1" id="KW-0547">Nucleotide-binding</keyword>
<evidence type="ECO:0000256" key="3">
    <source>
        <dbReference type="SAM" id="MobiDB-lite"/>
    </source>
</evidence>
<evidence type="ECO:0000256" key="1">
    <source>
        <dbReference type="ARBA" id="ARBA00022741"/>
    </source>
</evidence>
<reference evidence="5 6" key="2">
    <citation type="journal article" date="2020" name="Microbiol. Resour. Announc.">
        <title>Antarctic desert soil bacteria exhibit high novel natural product potential, evaluated through long-read genome sequencing and comparative genomics.</title>
        <authorList>
            <person name="Benaud N."/>
            <person name="Edwards R.J."/>
            <person name="Amos T.G."/>
            <person name="D'Agostino P.M."/>
            <person name="Gutierrez-Chavez C."/>
            <person name="Montgomery K."/>
            <person name="Nicetic I."/>
            <person name="Ferrari B.C."/>
        </authorList>
    </citation>
    <scope>NUCLEOTIDE SEQUENCE [LARGE SCALE GENOMIC DNA]</scope>
    <source>
        <strain evidence="5 6">SPB151</strain>
    </source>
</reference>
<evidence type="ECO:0000313" key="5">
    <source>
        <dbReference type="EMBL" id="QNE22857.1"/>
    </source>
</evidence>
<dbReference type="Gene3D" id="3.40.50.300">
    <property type="entry name" value="P-loop containing nucleotide triphosphate hydrolases"/>
    <property type="match status" value="1"/>
</dbReference>
<dbReference type="GO" id="GO:0005524">
    <property type="term" value="F:ATP binding"/>
    <property type="evidence" value="ECO:0007669"/>
    <property type="project" value="UniProtKB-KW"/>
</dbReference>
<keyword evidence="6" id="KW-1185">Reference proteome</keyword>
<dbReference type="Pfam" id="PF19263">
    <property type="entry name" value="DUF5906"/>
    <property type="match status" value="1"/>
</dbReference>
<dbReference type="KEGG" id="kqi:F1D05_09715"/>
<accession>A0A7G6X9E2</accession>
<name>A0A7G6X9E2_9ACTN</name>
<gene>
    <name evidence="5" type="ORF">F1D05_09715</name>
</gene>
<evidence type="ECO:0000256" key="2">
    <source>
        <dbReference type="ARBA" id="ARBA00022840"/>
    </source>
</evidence>
<dbReference type="InterPro" id="IPR045455">
    <property type="entry name" value="NrS-1_pol-like_helicase"/>
</dbReference>
<dbReference type="AlphaFoldDB" id="A0A7G6X9E2"/>
<keyword evidence="2" id="KW-0067">ATP-binding</keyword>
<dbReference type="PROSITE" id="PS51206">
    <property type="entry name" value="SF3_HELICASE_1"/>
    <property type="match status" value="1"/>
</dbReference>
<dbReference type="NCBIfam" id="TIGR01613">
    <property type="entry name" value="primase_Cterm"/>
    <property type="match status" value="1"/>
</dbReference>
<dbReference type="InterPro" id="IPR014015">
    <property type="entry name" value="Helicase_SF3_DNA-vir"/>
</dbReference>
<sequence length="656" mass="74460">MGTSPSSMSGDDGPVPSTMRTMKLLSDLLDFFNARSQAAAPQNLIVTHVTTTYLSHLEPANPPDPRVLEQELLAAGNAVIKAENTKIPQGDGKLPLAKRLSYWQIAQILLRLHHVIRIAPNAKDTDREYDLLAMYNATGANRGTYTVSEDDLRTTARRYNTQLTLNDFKEVLAILREDSPRTQRCTHRDLLAVNNGIVFYGTQDRDIEIDGRTLRFEAKKIHPFDPSVVFLSKSRVDYVEDASVQVITHPVDGDWEIVAWLNEMFDQPGQEGLADLLWEIIGAIVRPHVRWGKTAWFYSERGNNGKGTLCALMRNLVGDGTHTAIPLADFGKDFALEPLVRANAIIVDENDVGTLIDKAANLKAIVTGDVIQINRKYRMPIAFQFFGFMVQCLNEFPKAKDKSESFYRRQLFVPFTKSFSGTERKYIKDDYLQRREVLEYALWYALNRAGASEPGNYYHLSEPAATNAVLAEYKEVNDPVRSFWEEFRELFVWDLLPFPFLYDLFKSWFIRVSPSGSVVSRQRFVSGLVAVVETDPDWHCPDKNRKIRPGKLMNTAEPLIADYELKSWYAPSYKGSDKLRLSRPLLQASYRGLLRQVLTTGRRASRSPHRQPGRVLISRARARARQGLPVQGPCATSWTGQPCPRRPVPQRARRRA</sequence>
<dbReference type="InterPro" id="IPR027417">
    <property type="entry name" value="P-loop_NTPase"/>
</dbReference>
<proteinExistence type="predicted"/>
<evidence type="ECO:0000259" key="4">
    <source>
        <dbReference type="PROSITE" id="PS51206"/>
    </source>
</evidence>
<reference evidence="6" key="1">
    <citation type="submission" date="2019-09" db="EMBL/GenBank/DDBJ databases">
        <title>Antimicrobial potential of Antarctic Bacteria.</title>
        <authorList>
            <person name="Benaud N."/>
            <person name="Edwards R.J."/>
            <person name="Ferrari B.C."/>
        </authorList>
    </citation>
    <scope>NUCLEOTIDE SEQUENCE [LARGE SCALE GENOMIC DNA]</scope>
    <source>
        <strain evidence="6">SPB151</strain>
    </source>
</reference>
<evidence type="ECO:0000313" key="6">
    <source>
        <dbReference type="Proteomes" id="UP000515563"/>
    </source>
</evidence>
<dbReference type="InterPro" id="IPR006500">
    <property type="entry name" value="Helicase_put_C_phage/plasmid"/>
</dbReference>
<dbReference type="EMBL" id="CP043661">
    <property type="protein sequence ID" value="QNE22857.1"/>
    <property type="molecule type" value="Genomic_DNA"/>
</dbReference>
<dbReference type="SUPFAM" id="SSF52540">
    <property type="entry name" value="P-loop containing nucleoside triphosphate hydrolases"/>
    <property type="match status" value="1"/>
</dbReference>
<feature type="domain" description="SF3 helicase" evidence="4">
    <location>
        <begin position="272"/>
        <end position="428"/>
    </location>
</feature>
<organism evidence="5 6">
    <name type="scientific">Kribbella qitaiheensis</name>
    <dbReference type="NCBI Taxonomy" id="1544730"/>
    <lineage>
        <taxon>Bacteria</taxon>
        <taxon>Bacillati</taxon>
        <taxon>Actinomycetota</taxon>
        <taxon>Actinomycetes</taxon>
        <taxon>Propionibacteriales</taxon>
        <taxon>Kribbellaceae</taxon>
        <taxon>Kribbella</taxon>
    </lineage>
</organism>